<sequence>MGASLLAMADYQPTMMLDLTPSSRASSLPHGLLGWMHALGTRYAKAPAVAHGALPKSDVVSEVDPVAVTATGKVRAIDIVAQLNP</sequence>
<dbReference type="Proteomes" id="UP000235315">
    <property type="component" value="Chromosome"/>
</dbReference>
<dbReference type="EMBL" id="CP025738">
    <property type="protein sequence ID" value="AUO47454.1"/>
    <property type="molecule type" value="Genomic_DNA"/>
</dbReference>
<protein>
    <submittedName>
        <fullName evidence="1">Uncharacterized protein</fullName>
    </submittedName>
</protein>
<evidence type="ECO:0000313" key="2">
    <source>
        <dbReference type="Proteomes" id="UP000235315"/>
    </source>
</evidence>
<keyword evidence="2" id="KW-1185">Reference proteome</keyword>
<accession>A0ABN5G835</accession>
<reference evidence="1 2" key="1">
    <citation type="submission" date="2018-01" db="EMBL/GenBank/DDBJ databases">
        <title>Tropical forage species Digitaria eriantha prevents oxidative stress under low temperature conditions by the incorporation of polyhydroxybutyrate-producing endophytic bacteria.</title>
        <authorList>
            <person name="Stritzler M."/>
            <person name="Ayub N."/>
        </authorList>
    </citation>
    <scope>NUCLEOTIDE SEQUENCE [LARGE SCALE GENOMIC DNA]</scope>
    <source>
        <strain evidence="1 2">FR1</strain>
    </source>
</reference>
<gene>
    <name evidence="1" type="ORF">C1C98_19440</name>
</gene>
<name>A0ABN5G835_PSEO1</name>
<proteinExistence type="predicted"/>
<organism evidence="1 2">
    <name type="scientific">Pseudomonas ogarae (strain DSM 112162 / CECT 30235 / F113)</name>
    <dbReference type="NCBI Taxonomy" id="1114970"/>
    <lineage>
        <taxon>Bacteria</taxon>
        <taxon>Pseudomonadati</taxon>
        <taxon>Pseudomonadota</taxon>
        <taxon>Gammaproteobacteria</taxon>
        <taxon>Pseudomonadales</taxon>
        <taxon>Pseudomonadaceae</taxon>
        <taxon>Pseudomonas</taxon>
    </lineage>
</organism>
<evidence type="ECO:0000313" key="1">
    <source>
        <dbReference type="EMBL" id="AUO47454.1"/>
    </source>
</evidence>